<dbReference type="InterPro" id="IPR025669">
    <property type="entry name" value="AAA_dom"/>
</dbReference>
<evidence type="ECO:0000313" key="2">
    <source>
        <dbReference type="EMBL" id="OKH46118.1"/>
    </source>
</evidence>
<dbReference type="PANTHER" id="PTHR13696">
    <property type="entry name" value="P-LOOP CONTAINING NUCLEOSIDE TRIPHOSPHATE HYDROLASE"/>
    <property type="match status" value="1"/>
</dbReference>
<dbReference type="RefSeq" id="WP_073609750.1">
    <property type="nucleotide sequence ID" value="NZ_MRCG01000014.1"/>
</dbReference>
<dbReference type="CDD" id="cd02042">
    <property type="entry name" value="ParAB_family"/>
    <property type="match status" value="1"/>
</dbReference>
<comment type="caution">
    <text evidence="2">The sequence shown here is derived from an EMBL/GenBank/DDBJ whole genome shotgun (WGS) entry which is preliminary data.</text>
</comment>
<dbReference type="Gene3D" id="3.40.50.300">
    <property type="entry name" value="P-loop containing nucleotide triphosphate hydrolases"/>
    <property type="match status" value="1"/>
</dbReference>
<dbReference type="SUPFAM" id="SSF52540">
    <property type="entry name" value="P-loop containing nucleoside triphosphate hydrolases"/>
    <property type="match status" value="1"/>
</dbReference>
<feature type="domain" description="AAA" evidence="1">
    <location>
        <begin position="7"/>
        <end position="174"/>
    </location>
</feature>
<dbReference type="EMBL" id="MRCG01000014">
    <property type="protein sequence ID" value="OKH46118.1"/>
    <property type="molecule type" value="Genomic_DNA"/>
</dbReference>
<evidence type="ECO:0000313" key="3">
    <source>
        <dbReference type="Proteomes" id="UP000185557"/>
    </source>
</evidence>
<gene>
    <name evidence="2" type="ORF">NIES30_17630</name>
</gene>
<name>A0A1U7J244_9CYAN</name>
<accession>A0A1U7J244</accession>
<reference evidence="2 3" key="1">
    <citation type="submission" date="2016-11" db="EMBL/GenBank/DDBJ databases">
        <title>Draft Genome Sequences of Nine Cyanobacterial Strains from Diverse Habitats.</title>
        <authorList>
            <person name="Zhu T."/>
            <person name="Hou S."/>
            <person name="Lu X."/>
            <person name="Hess W.R."/>
        </authorList>
    </citation>
    <scope>NUCLEOTIDE SEQUENCE [LARGE SCALE GENOMIC DNA]</scope>
    <source>
        <strain evidence="2 3">NIES-30</strain>
    </source>
</reference>
<dbReference type="Proteomes" id="UP000185557">
    <property type="component" value="Unassembled WGS sequence"/>
</dbReference>
<dbReference type="PANTHER" id="PTHR13696:SF52">
    <property type="entry name" value="PARA FAMILY PROTEIN CT_582"/>
    <property type="match status" value="1"/>
</dbReference>
<dbReference type="STRING" id="549789.NIES30_17630"/>
<sequence>MTQVRLAIMSCAGGTGKSTVATNLAYSLACLGQSVCLIDCDSNGTAALFTGLENPSSIGETLVAALKPGFKGPWPLKPVWRDYGIEKVDAVLGGHFLNEGSRQIQKEPRAAYLLADAIEDAPLPHNVVIFDCPGTIEQFHQMVLPACNQILIVLKPDTKDINAGFGLIQWIAEFSRDLRLKPKPKILGVQPNAFDKDAAMHRECLADGPGIEDSLPVVLRSLPEPIHVFPAIQQTRYLTNAGAVGLPLRLYRSDRTTWKIAGLFEALAKAVLEADHG</sequence>
<proteinExistence type="predicted"/>
<dbReference type="AlphaFoldDB" id="A0A1U7J244"/>
<dbReference type="InterPro" id="IPR050678">
    <property type="entry name" value="DNA_Partitioning_ATPase"/>
</dbReference>
<keyword evidence="3" id="KW-1185">Reference proteome</keyword>
<evidence type="ECO:0000259" key="1">
    <source>
        <dbReference type="Pfam" id="PF13614"/>
    </source>
</evidence>
<protein>
    <recommendedName>
        <fullName evidence="1">AAA domain-containing protein</fullName>
    </recommendedName>
</protein>
<organism evidence="2 3">
    <name type="scientific">Phormidium tenue NIES-30</name>
    <dbReference type="NCBI Taxonomy" id="549789"/>
    <lineage>
        <taxon>Bacteria</taxon>
        <taxon>Bacillati</taxon>
        <taxon>Cyanobacteriota</taxon>
        <taxon>Cyanophyceae</taxon>
        <taxon>Oscillatoriophycideae</taxon>
        <taxon>Oscillatoriales</taxon>
        <taxon>Oscillatoriaceae</taxon>
        <taxon>Phormidium</taxon>
    </lineage>
</organism>
<dbReference type="Pfam" id="PF13614">
    <property type="entry name" value="AAA_31"/>
    <property type="match status" value="1"/>
</dbReference>
<dbReference type="InterPro" id="IPR027417">
    <property type="entry name" value="P-loop_NTPase"/>
</dbReference>